<feature type="region of interest" description="Disordered" evidence="1">
    <location>
        <begin position="1"/>
        <end position="28"/>
    </location>
</feature>
<evidence type="ECO:0000256" key="1">
    <source>
        <dbReference type="SAM" id="MobiDB-lite"/>
    </source>
</evidence>
<dbReference type="EMBL" id="AUXZ01000130">
    <property type="protein sequence ID" value="KZN45416.1"/>
    <property type="molecule type" value="Genomic_DNA"/>
</dbReference>
<evidence type="ECO:0000313" key="3">
    <source>
        <dbReference type="Proteomes" id="UP000076503"/>
    </source>
</evidence>
<name>A0A167AI89_9GAMM</name>
<evidence type="ECO:0000313" key="2">
    <source>
        <dbReference type="EMBL" id="KZN45416.1"/>
    </source>
</evidence>
<reference evidence="2 3" key="1">
    <citation type="submission" date="2013-07" db="EMBL/GenBank/DDBJ databases">
        <title>Comparative Genomic and Metabolomic Analysis of Twelve Strains of Pseudoalteromonas luteoviolacea.</title>
        <authorList>
            <person name="Vynne N.G."/>
            <person name="Mansson M."/>
            <person name="Gram L."/>
        </authorList>
    </citation>
    <scope>NUCLEOTIDE SEQUENCE [LARGE SCALE GENOMIC DNA]</scope>
    <source>
        <strain evidence="2 3">H33</strain>
    </source>
</reference>
<dbReference type="OrthoDB" id="9941096at2"/>
<dbReference type="PATRIC" id="fig|1365251.3.peg.5009"/>
<organism evidence="2 3">
    <name type="scientific">Pseudoalteromonas luteoviolacea H33</name>
    <dbReference type="NCBI Taxonomy" id="1365251"/>
    <lineage>
        <taxon>Bacteria</taxon>
        <taxon>Pseudomonadati</taxon>
        <taxon>Pseudomonadota</taxon>
        <taxon>Gammaproteobacteria</taxon>
        <taxon>Alteromonadales</taxon>
        <taxon>Pseudoalteromonadaceae</taxon>
        <taxon>Pseudoalteromonas</taxon>
    </lineage>
</organism>
<gene>
    <name evidence="2" type="ORF">N476_05200</name>
</gene>
<comment type="caution">
    <text evidence="2">The sequence shown here is derived from an EMBL/GenBank/DDBJ whole genome shotgun (WGS) entry which is preliminary data.</text>
</comment>
<accession>A0A167AI89</accession>
<proteinExistence type="predicted"/>
<dbReference type="Proteomes" id="UP000076503">
    <property type="component" value="Unassembled WGS sequence"/>
</dbReference>
<sequence>MKLSLNKKSFKSLSQDNKQLPVNATPEVGGGRLTDNCTNHCGSVKAQTCDTLLYTNKQQTACCWTAMC</sequence>
<dbReference type="RefSeq" id="WP_063364119.1">
    <property type="nucleotide sequence ID" value="NZ_AUXZ01000130.1"/>
</dbReference>
<feature type="compositionally biased region" description="Low complexity" evidence="1">
    <location>
        <begin position="1"/>
        <end position="14"/>
    </location>
</feature>
<dbReference type="AlphaFoldDB" id="A0A167AI89"/>
<protein>
    <submittedName>
        <fullName evidence="2">Uncharacterized protein</fullName>
    </submittedName>
</protein>